<name>A0AAW5L4Y2_BACCE</name>
<dbReference type="RefSeq" id="WP_256425653.1">
    <property type="nucleotide sequence ID" value="NZ_JANHDY010000314.1"/>
</dbReference>
<comment type="caution">
    <text evidence="2">The sequence shown here is derived from an EMBL/GenBank/DDBJ whole genome shotgun (WGS) entry which is preliminary data.</text>
</comment>
<dbReference type="EMBL" id="JANHEB010000264">
    <property type="protein sequence ID" value="MCQ6289306.1"/>
    <property type="molecule type" value="Genomic_DNA"/>
</dbReference>
<evidence type="ECO:0000313" key="3">
    <source>
        <dbReference type="Proteomes" id="UP001204643"/>
    </source>
</evidence>
<sequence length="62" mass="7194">MPSIEDTAYPRLISNPSQKELQELYSLTIEEIHWMKAHVKGDVAKLGVFVLLKTFQRLGYFL</sequence>
<dbReference type="AlphaFoldDB" id="A0AAW5L4Y2"/>
<reference evidence="2" key="1">
    <citation type="submission" date="2022-07" db="EMBL/GenBank/DDBJ databases">
        <title>Identification and characterization of Bacillus thuringiensis and other Bacillus cereus group isolates from spinach by whole genome sequencing.</title>
        <authorList>
            <person name="Zao X."/>
            <person name="Zervas A."/>
            <person name="Hendriks M."/>
            <person name="Rajkovic A."/>
            <person name="Van Overbeek L."/>
            <person name="Hendriksen N.B."/>
            <person name="Uyttendaele M."/>
        </authorList>
    </citation>
    <scope>NUCLEOTIDE SEQUENCE</scope>
    <source>
        <strain evidence="2">781001F-1</strain>
    </source>
</reference>
<proteinExistence type="predicted"/>
<dbReference type="InterPro" id="IPR025296">
    <property type="entry name" value="DUF4158"/>
</dbReference>
<evidence type="ECO:0000313" key="2">
    <source>
        <dbReference type="EMBL" id="MCQ6289306.1"/>
    </source>
</evidence>
<dbReference type="Pfam" id="PF13700">
    <property type="entry name" value="DUF4158"/>
    <property type="match status" value="1"/>
</dbReference>
<accession>A0AAW5L4Y2</accession>
<protein>
    <submittedName>
        <fullName evidence="2">DUF4158 domain-containing protein</fullName>
    </submittedName>
</protein>
<feature type="domain" description="DUF4158" evidence="1">
    <location>
        <begin position="3"/>
        <end position="62"/>
    </location>
</feature>
<organism evidence="2 3">
    <name type="scientific">Bacillus cereus</name>
    <dbReference type="NCBI Taxonomy" id="1396"/>
    <lineage>
        <taxon>Bacteria</taxon>
        <taxon>Bacillati</taxon>
        <taxon>Bacillota</taxon>
        <taxon>Bacilli</taxon>
        <taxon>Bacillales</taxon>
        <taxon>Bacillaceae</taxon>
        <taxon>Bacillus</taxon>
        <taxon>Bacillus cereus group</taxon>
    </lineage>
</organism>
<gene>
    <name evidence="2" type="ORF">NPM19_32710</name>
</gene>
<dbReference type="Proteomes" id="UP001204643">
    <property type="component" value="Unassembled WGS sequence"/>
</dbReference>
<evidence type="ECO:0000259" key="1">
    <source>
        <dbReference type="Pfam" id="PF13700"/>
    </source>
</evidence>
<feature type="non-terminal residue" evidence="2">
    <location>
        <position position="62"/>
    </location>
</feature>